<name>A0A433LFW1_9GAMM</name>
<dbReference type="OrthoDB" id="6434044at2"/>
<gene>
    <name evidence="1" type="ORF">ELY37_02800</name>
</gene>
<keyword evidence="2" id="KW-1185">Reference proteome</keyword>
<comment type="caution">
    <text evidence="1">The sequence shown here is derived from an EMBL/GenBank/DDBJ whole genome shotgun (WGS) entry which is preliminary data.</text>
</comment>
<dbReference type="Proteomes" id="UP000286912">
    <property type="component" value="Unassembled WGS sequence"/>
</dbReference>
<protein>
    <submittedName>
        <fullName evidence="1">Uncharacterized protein</fullName>
    </submittedName>
</protein>
<dbReference type="AlphaFoldDB" id="A0A433LFW1"/>
<proteinExistence type="predicted"/>
<organism evidence="1 2">
    <name type="scientific">Vreelandella populi</name>
    <dbReference type="NCBI Taxonomy" id="2498858"/>
    <lineage>
        <taxon>Bacteria</taxon>
        <taxon>Pseudomonadati</taxon>
        <taxon>Pseudomonadota</taxon>
        <taxon>Gammaproteobacteria</taxon>
        <taxon>Oceanospirillales</taxon>
        <taxon>Halomonadaceae</taxon>
        <taxon>Vreelandella</taxon>
    </lineage>
</organism>
<evidence type="ECO:0000313" key="1">
    <source>
        <dbReference type="EMBL" id="RUR48796.1"/>
    </source>
</evidence>
<dbReference type="RefSeq" id="WP_126981460.1">
    <property type="nucleotide sequence ID" value="NZ_RZHD01000003.1"/>
</dbReference>
<reference evidence="1 2" key="1">
    <citation type="submission" date="2018-12" db="EMBL/GenBank/DDBJ databases">
        <title>three novel Halomonas strain isolated from plants.</title>
        <authorList>
            <person name="Sun C."/>
        </authorList>
    </citation>
    <scope>NUCLEOTIDE SEQUENCE [LARGE SCALE GENOMIC DNA]</scope>
    <source>
        <strain evidence="1 2">RC</strain>
    </source>
</reference>
<accession>A0A433LFW1</accession>
<evidence type="ECO:0000313" key="2">
    <source>
        <dbReference type="Proteomes" id="UP000286912"/>
    </source>
</evidence>
<sequence length="114" mass="12744">MSATASWVYTNVSTIWPNLGRDPRTREPLWGEPFVIACTFKNMGATQTDSNGEEFVPQDTVWHEDPTPISAGDRVLIGRDVSYEAPPVDAKPIRKVGGWDMSFFGESPDFVFFT</sequence>
<dbReference type="EMBL" id="RZHD01000003">
    <property type="protein sequence ID" value="RUR48796.1"/>
    <property type="molecule type" value="Genomic_DNA"/>
</dbReference>